<dbReference type="EMBL" id="MN913973">
    <property type="protein sequence ID" value="QJQ80205.2"/>
    <property type="molecule type" value="Genomic_DNA"/>
</dbReference>
<dbReference type="EMBL" id="MN913974">
    <property type="protein sequence ID" value="QJQ80277.2"/>
    <property type="molecule type" value="Genomic_DNA"/>
</dbReference>
<dbReference type="InterPro" id="IPR013083">
    <property type="entry name" value="Znf_RING/FYVE/PHD"/>
</dbReference>
<evidence type="ECO:0000256" key="10">
    <source>
        <dbReference type="SAM" id="Phobius"/>
    </source>
</evidence>
<keyword evidence="6" id="KW-0833">Ubl conjugation pathway</keyword>
<dbReference type="InterPro" id="IPR011016">
    <property type="entry name" value="Znf_RING-CH"/>
</dbReference>
<keyword evidence="3 10" id="KW-0812">Transmembrane</keyword>
<dbReference type="PANTHER" id="PTHR46065">
    <property type="entry name" value="E3 UBIQUITIN-PROTEIN LIGASE MARCH 2/3 FAMILY MEMBER"/>
    <property type="match status" value="1"/>
</dbReference>
<evidence type="ECO:0000313" key="13">
    <source>
        <dbReference type="EMBL" id="QJQ80277.2"/>
    </source>
</evidence>
<feature type="domain" description="RING-CH-type" evidence="11">
    <location>
        <begin position="1"/>
        <end position="58"/>
    </location>
</feature>
<evidence type="ECO:0000256" key="7">
    <source>
        <dbReference type="ARBA" id="ARBA00022833"/>
    </source>
</evidence>
<dbReference type="Gene3D" id="3.30.40.10">
    <property type="entry name" value="Zinc/RING finger domain, C3HC4 (zinc finger)"/>
    <property type="match status" value="1"/>
</dbReference>
<dbReference type="SMART" id="SM00744">
    <property type="entry name" value="RINGv"/>
    <property type="match status" value="1"/>
</dbReference>
<proteinExistence type="predicted"/>
<evidence type="ECO:0000256" key="1">
    <source>
        <dbReference type="ARBA" id="ARBA00004141"/>
    </source>
</evidence>
<organism evidence="12">
    <name type="scientific">Murine herpesvirus</name>
    <dbReference type="NCBI Taxonomy" id="1431748"/>
    <lineage>
        <taxon>Viruses</taxon>
        <taxon>Duplodnaviria</taxon>
        <taxon>Heunggongvirae</taxon>
        <taxon>Peploviricota</taxon>
        <taxon>Herviviricetes</taxon>
        <taxon>Herpesvirales</taxon>
        <taxon>Orthoherpesviridae</taxon>
        <taxon>Betaherpesvirinae</taxon>
        <taxon>Muromegalovirus</taxon>
    </lineage>
</organism>
<keyword evidence="9 10" id="KW-0472">Membrane</keyword>
<dbReference type="PROSITE" id="PS51292">
    <property type="entry name" value="ZF_RING_CH"/>
    <property type="match status" value="1"/>
</dbReference>
<keyword evidence="5" id="KW-0863">Zinc-finger</keyword>
<evidence type="ECO:0000256" key="2">
    <source>
        <dbReference type="ARBA" id="ARBA00022679"/>
    </source>
</evidence>
<dbReference type="Pfam" id="PF12906">
    <property type="entry name" value="RINGv"/>
    <property type="match status" value="1"/>
</dbReference>
<protein>
    <submittedName>
        <fullName evidence="12">BHV4-IE1-like protein</fullName>
    </submittedName>
</protein>
<evidence type="ECO:0000256" key="3">
    <source>
        <dbReference type="ARBA" id="ARBA00022692"/>
    </source>
</evidence>
<evidence type="ECO:0000256" key="4">
    <source>
        <dbReference type="ARBA" id="ARBA00022723"/>
    </source>
</evidence>
<evidence type="ECO:0000256" key="9">
    <source>
        <dbReference type="ARBA" id="ARBA00023136"/>
    </source>
</evidence>
<keyword evidence="2" id="KW-0808">Transferase</keyword>
<feature type="transmembrane region" description="Helical" evidence="10">
    <location>
        <begin position="114"/>
        <end position="136"/>
    </location>
</feature>
<evidence type="ECO:0000256" key="5">
    <source>
        <dbReference type="ARBA" id="ARBA00022771"/>
    </source>
</evidence>
<dbReference type="GO" id="GO:0016740">
    <property type="term" value="F:transferase activity"/>
    <property type="evidence" value="ECO:0007669"/>
    <property type="project" value="UniProtKB-KW"/>
</dbReference>
<evidence type="ECO:0000256" key="8">
    <source>
        <dbReference type="ARBA" id="ARBA00022989"/>
    </source>
</evidence>
<dbReference type="PANTHER" id="PTHR46065:SF3">
    <property type="entry name" value="FI20425P1"/>
    <property type="match status" value="1"/>
</dbReference>
<reference evidence="12" key="1">
    <citation type="submission" date="2020-01" db="EMBL/GenBank/DDBJ databases">
        <authorList>
            <person name="Rezuchova I."/>
            <person name="Hyblova M."/>
            <person name="Kudelova M."/>
            <person name="Bohmer M."/>
            <person name="Budis J."/>
            <person name="Szemes T."/>
        </authorList>
    </citation>
    <scope>NUCLEOTIDE SEQUENCE</scope>
    <source>
        <strain evidence="13">4556</strain>
        <strain evidence="12">72</strain>
    </source>
</reference>
<feature type="transmembrane region" description="Helical" evidence="10">
    <location>
        <begin position="74"/>
        <end position="102"/>
    </location>
</feature>
<dbReference type="SMR" id="A0A6M4EIL4"/>
<keyword evidence="4" id="KW-0479">Metal-binding</keyword>
<accession>A0A6M4EIL4</accession>
<keyword evidence="7" id="KW-0862">Zinc</keyword>
<dbReference type="SUPFAM" id="SSF57850">
    <property type="entry name" value="RING/U-box"/>
    <property type="match status" value="1"/>
</dbReference>
<gene>
    <name evidence="12" type="primary">GAMMAHV.K3</name>
</gene>
<keyword evidence="8 10" id="KW-1133">Transmembrane helix</keyword>
<comment type="subcellular location">
    <subcellularLocation>
        <location evidence="1">Membrane</location>
        <topology evidence="1">Multi-pass membrane protein</topology>
    </subcellularLocation>
</comment>
<sequence>MDSTGEFCWICHQPEGPLKRFCGCKGSCAVSHQDCLRGWLETSRRQTCALCGTPYSMKWKTKPLREWTWGEEEVLAAMEACLPLVLIPLAVLMIVMGTWLLVNHNGFLSPRMQVVLVVIVLLAMIVFSASASYVMVEGPGCLDTCTAKNSTVTVNSIDEAIATQQPTKTDLGLARETLSTRFRRGKCRSCCRLGCVRLCCV</sequence>
<evidence type="ECO:0000313" key="12">
    <source>
        <dbReference type="EMBL" id="QJQ80205.2"/>
    </source>
</evidence>
<dbReference type="GO" id="GO:0008270">
    <property type="term" value="F:zinc ion binding"/>
    <property type="evidence" value="ECO:0007669"/>
    <property type="project" value="UniProtKB-KW"/>
</dbReference>
<evidence type="ECO:0000259" key="11">
    <source>
        <dbReference type="PROSITE" id="PS51292"/>
    </source>
</evidence>
<dbReference type="GO" id="GO:0016020">
    <property type="term" value="C:membrane"/>
    <property type="evidence" value="ECO:0007669"/>
    <property type="project" value="UniProtKB-SubCell"/>
</dbReference>
<name>A0A6M4EIL4_9BETA</name>
<evidence type="ECO:0000256" key="6">
    <source>
        <dbReference type="ARBA" id="ARBA00022786"/>
    </source>
</evidence>